<evidence type="ECO:0000313" key="4">
    <source>
        <dbReference type="EMBL" id="SVC41198.1"/>
    </source>
</evidence>
<reference evidence="4" key="1">
    <citation type="submission" date="2018-05" db="EMBL/GenBank/DDBJ databases">
        <authorList>
            <person name="Lanie J.A."/>
            <person name="Ng W.-L."/>
            <person name="Kazmierczak K.M."/>
            <person name="Andrzejewski T.M."/>
            <person name="Davidsen T.M."/>
            <person name="Wayne K.J."/>
            <person name="Tettelin H."/>
            <person name="Glass J.I."/>
            <person name="Rusch D."/>
            <person name="Podicherti R."/>
            <person name="Tsui H.-C.T."/>
            <person name="Winkler M.E."/>
        </authorList>
    </citation>
    <scope>NUCLEOTIDE SEQUENCE</scope>
</reference>
<dbReference type="Gene3D" id="3.40.309.10">
    <property type="entry name" value="Aldehyde Dehydrogenase, Chain A, domain 2"/>
    <property type="match status" value="1"/>
</dbReference>
<dbReference type="PANTHER" id="PTHR42991:SF1">
    <property type="entry name" value="ALDEHYDE DEHYDROGENASE"/>
    <property type="match status" value="1"/>
</dbReference>
<evidence type="ECO:0000256" key="2">
    <source>
        <dbReference type="ARBA" id="ARBA00023002"/>
    </source>
</evidence>
<dbReference type="InterPro" id="IPR016162">
    <property type="entry name" value="Ald_DH_N"/>
</dbReference>
<dbReference type="Pfam" id="PF00171">
    <property type="entry name" value="Aldedh"/>
    <property type="match status" value="1"/>
</dbReference>
<dbReference type="GO" id="GO:0008911">
    <property type="term" value="F:lactaldehyde dehydrogenase (NAD+) activity"/>
    <property type="evidence" value="ECO:0007669"/>
    <property type="project" value="TreeGrafter"/>
</dbReference>
<evidence type="ECO:0000256" key="1">
    <source>
        <dbReference type="ARBA" id="ARBA00009986"/>
    </source>
</evidence>
<dbReference type="InterPro" id="IPR051020">
    <property type="entry name" value="ALDH-related_metabolic_enz"/>
</dbReference>
<name>A0A382LXG6_9ZZZZ</name>
<protein>
    <recommendedName>
        <fullName evidence="3">Aldehyde dehydrogenase domain-containing protein</fullName>
    </recommendedName>
</protein>
<dbReference type="InterPro" id="IPR015590">
    <property type="entry name" value="Aldehyde_DH_dom"/>
</dbReference>
<dbReference type="Gene3D" id="3.40.605.10">
    <property type="entry name" value="Aldehyde Dehydrogenase, Chain A, domain 1"/>
    <property type="match status" value="1"/>
</dbReference>
<accession>A0A382LXG6</accession>
<dbReference type="PANTHER" id="PTHR42991">
    <property type="entry name" value="ALDEHYDE DEHYDROGENASE"/>
    <property type="match status" value="1"/>
</dbReference>
<organism evidence="4">
    <name type="scientific">marine metagenome</name>
    <dbReference type="NCBI Taxonomy" id="408172"/>
    <lineage>
        <taxon>unclassified sequences</taxon>
        <taxon>metagenomes</taxon>
        <taxon>ecological metagenomes</taxon>
    </lineage>
</organism>
<dbReference type="SUPFAM" id="SSF53720">
    <property type="entry name" value="ALDH-like"/>
    <property type="match status" value="1"/>
</dbReference>
<proteinExistence type="inferred from homology"/>
<keyword evidence="2" id="KW-0560">Oxidoreductase</keyword>
<dbReference type="InterPro" id="IPR016161">
    <property type="entry name" value="Ald_DH/histidinol_DH"/>
</dbReference>
<dbReference type="InterPro" id="IPR016163">
    <property type="entry name" value="Ald_DH_C"/>
</dbReference>
<gene>
    <name evidence="4" type="ORF">METZ01_LOCUS294052</name>
</gene>
<dbReference type="EMBL" id="UINC01089811">
    <property type="protein sequence ID" value="SVC41198.1"/>
    <property type="molecule type" value="Genomic_DNA"/>
</dbReference>
<sequence>IYDPSGDAQVSCREIFGPVVCVYPYSDIDGAITKANSLDYAFQASVFTQDMDIAMRAYARLDATAVMVNDHTAFRVDWMPFAGLRQSGLGVGGIPHTMHEMQFEKILVIKSAEL</sequence>
<comment type="similarity">
    <text evidence="1">Belongs to the aldehyde dehydrogenase family.</text>
</comment>
<dbReference type="AlphaFoldDB" id="A0A382LXG6"/>
<feature type="non-terminal residue" evidence="4">
    <location>
        <position position="1"/>
    </location>
</feature>
<evidence type="ECO:0000259" key="3">
    <source>
        <dbReference type="Pfam" id="PF00171"/>
    </source>
</evidence>
<feature type="domain" description="Aldehyde dehydrogenase" evidence="3">
    <location>
        <begin position="5"/>
        <end position="102"/>
    </location>
</feature>